<keyword evidence="6" id="KW-1185">Reference proteome</keyword>
<evidence type="ECO:0000256" key="2">
    <source>
        <dbReference type="ARBA" id="ARBA00022741"/>
    </source>
</evidence>
<dbReference type="PATRIC" id="fig|1429438.4.peg.4570"/>
<dbReference type="Proteomes" id="UP000019141">
    <property type="component" value="Unassembled WGS sequence"/>
</dbReference>
<keyword evidence="2" id="KW-0547">Nucleotide-binding</keyword>
<organism evidence="5 6">
    <name type="scientific">Entotheonella factor</name>
    <dbReference type="NCBI Taxonomy" id="1429438"/>
    <lineage>
        <taxon>Bacteria</taxon>
        <taxon>Pseudomonadati</taxon>
        <taxon>Nitrospinota/Tectimicrobiota group</taxon>
        <taxon>Candidatus Tectimicrobiota</taxon>
        <taxon>Candidatus Entotheonellia</taxon>
        <taxon>Candidatus Entotheonellales</taxon>
        <taxon>Candidatus Entotheonellaceae</taxon>
        <taxon>Candidatus Entotheonella</taxon>
    </lineage>
</organism>
<keyword evidence="3 5" id="KW-0067">ATP-binding</keyword>
<sequence>MNATSPLIQLRSLYKQFGQQTVLQDLDLDIYPGEILAVVGRSGTGKSVLLKHICGLLRPDRGQVIIGGEDMHLARGRRLAQLRERFGMLFQGGALFDSITVADNVAFPLREKTKMPPAEIDKVVKNMLLDVGLDGVDDKYPAELSGGMRKRVALARALARRPDIILFDEPTTGLDPILVRAIHQLIYDTHAQFGYTAVVVSHEIPRIFDVASRVAMLHNGAIIEVAEPERFRQSSNPVVRQLISGHLEGPLHVM</sequence>
<dbReference type="AlphaFoldDB" id="W4LGB3"/>
<evidence type="ECO:0000259" key="4">
    <source>
        <dbReference type="PROSITE" id="PS50893"/>
    </source>
</evidence>
<evidence type="ECO:0000256" key="3">
    <source>
        <dbReference type="ARBA" id="ARBA00022840"/>
    </source>
</evidence>
<dbReference type="SMART" id="SM00382">
    <property type="entry name" value="AAA"/>
    <property type="match status" value="1"/>
</dbReference>
<proteinExistence type="predicted"/>
<protein>
    <submittedName>
        <fullName evidence="5">Organic solvent ABC transporter ATP-binding protein</fullName>
    </submittedName>
</protein>
<name>W4LGB3_ENTF1</name>
<dbReference type="PROSITE" id="PS50893">
    <property type="entry name" value="ABC_TRANSPORTER_2"/>
    <property type="match status" value="1"/>
</dbReference>
<dbReference type="GO" id="GO:0016887">
    <property type="term" value="F:ATP hydrolysis activity"/>
    <property type="evidence" value="ECO:0007669"/>
    <property type="project" value="InterPro"/>
</dbReference>
<evidence type="ECO:0000313" key="6">
    <source>
        <dbReference type="Proteomes" id="UP000019141"/>
    </source>
</evidence>
<dbReference type="HOGENOM" id="CLU_000604_1_22_7"/>
<dbReference type="InterPro" id="IPR017871">
    <property type="entry name" value="ABC_transporter-like_CS"/>
</dbReference>
<dbReference type="Gene3D" id="3.40.50.300">
    <property type="entry name" value="P-loop containing nucleotide triphosphate hydrolases"/>
    <property type="match status" value="1"/>
</dbReference>
<dbReference type="InterPro" id="IPR003439">
    <property type="entry name" value="ABC_transporter-like_ATP-bd"/>
</dbReference>
<keyword evidence="1" id="KW-0813">Transport</keyword>
<feature type="domain" description="ABC transporter" evidence="4">
    <location>
        <begin position="8"/>
        <end position="244"/>
    </location>
</feature>
<dbReference type="InterPro" id="IPR003593">
    <property type="entry name" value="AAA+_ATPase"/>
</dbReference>
<dbReference type="GO" id="GO:0005524">
    <property type="term" value="F:ATP binding"/>
    <property type="evidence" value="ECO:0007669"/>
    <property type="project" value="UniProtKB-KW"/>
</dbReference>
<accession>W4LGB3</accession>
<reference evidence="5 6" key="1">
    <citation type="journal article" date="2014" name="Nature">
        <title>An environmental bacterial taxon with a large and distinct metabolic repertoire.</title>
        <authorList>
            <person name="Wilson M.C."/>
            <person name="Mori T."/>
            <person name="Ruckert C."/>
            <person name="Uria A.R."/>
            <person name="Helf M.J."/>
            <person name="Takada K."/>
            <person name="Gernert C."/>
            <person name="Steffens U.A."/>
            <person name="Heycke N."/>
            <person name="Schmitt S."/>
            <person name="Rinke C."/>
            <person name="Helfrich E.J."/>
            <person name="Brachmann A.O."/>
            <person name="Gurgui C."/>
            <person name="Wakimoto T."/>
            <person name="Kracht M."/>
            <person name="Crusemann M."/>
            <person name="Hentschel U."/>
            <person name="Abe I."/>
            <person name="Matsunaga S."/>
            <person name="Kalinowski J."/>
            <person name="Takeyama H."/>
            <person name="Piel J."/>
        </authorList>
    </citation>
    <scope>NUCLEOTIDE SEQUENCE [LARGE SCALE GENOMIC DNA]</scope>
    <source>
        <strain evidence="6">TSY1</strain>
    </source>
</reference>
<dbReference type="PANTHER" id="PTHR43023">
    <property type="entry name" value="PROTEIN TRIGALACTOSYLDIACYLGLYCEROL 3, CHLOROPLASTIC"/>
    <property type="match status" value="1"/>
</dbReference>
<evidence type="ECO:0000313" key="5">
    <source>
        <dbReference type="EMBL" id="ETW97138.1"/>
    </source>
</evidence>
<dbReference type="EMBL" id="AZHW01000699">
    <property type="protein sequence ID" value="ETW97138.1"/>
    <property type="molecule type" value="Genomic_DNA"/>
</dbReference>
<gene>
    <name evidence="5" type="ORF">ETSY1_23780</name>
</gene>
<dbReference type="Pfam" id="PF00005">
    <property type="entry name" value="ABC_tran"/>
    <property type="match status" value="1"/>
</dbReference>
<dbReference type="InterPro" id="IPR027417">
    <property type="entry name" value="P-loop_NTPase"/>
</dbReference>
<dbReference type="PROSITE" id="PS00211">
    <property type="entry name" value="ABC_TRANSPORTER_1"/>
    <property type="match status" value="1"/>
</dbReference>
<comment type="caution">
    <text evidence="5">The sequence shown here is derived from an EMBL/GenBank/DDBJ whole genome shotgun (WGS) entry which is preliminary data.</text>
</comment>
<dbReference type="SUPFAM" id="SSF52540">
    <property type="entry name" value="P-loop containing nucleoside triphosphate hydrolases"/>
    <property type="match status" value="1"/>
</dbReference>
<dbReference type="PANTHER" id="PTHR43023:SF6">
    <property type="entry name" value="INTERMEMBRANE PHOSPHOLIPID TRANSPORT SYSTEM ATP-BINDING PROTEIN MLAF"/>
    <property type="match status" value="1"/>
</dbReference>
<evidence type="ECO:0000256" key="1">
    <source>
        <dbReference type="ARBA" id="ARBA00022448"/>
    </source>
</evidence>